<name>A0A4R8RWE1_9MYCO</name>
<feature type="region of interest" description="Disordered" evidence="1">
    <location>
        <begin position="1"/>
        <end position="21"/>
    </location>
</feature>
<dbReference type="InterPro" id="IPR007361">
    <property type="entry name" value="DUF427"/>
</dbReference>
<evidence type="ECO:0000313" key="4">
    <source>
        <dbReference type="Proteomes" id="UP000295117"/>
    </source>
</evidence>
<dbReference type="Gene3D" id="2.170.150.40">
    <property type="entry name" value="Domain of unknown function (DUF427)"/>
    <property type="match status" value="1"/>
</dbReference>
<feature type="domain" description="DUF427" evidence="2">
    <location>
        <begin position="26"/>
        <end position="118"/>
    </location>
</feature>
<evidence type="ECO:0000256" key="1">
    <source>
        <dbReference type="SAM" id="MobiDB-lite"/>
    </source>
</evidence>
<evidence type="ECO:0000313" key="3">
    <source>
        <dbReference type="EMBL" id="TDZ78505.1"/>
    </source>
</evidence>
<dbReference type="PANTHER" id="PTHR34310">
    <property type="entry name" value="DUF427 DOMAIN PROTEIN (AFU_ORTHOLOGUE AFUA_3G02220)"/>
    <property type="match status" value="1"/>
</dbReference>
<dbReference type="PANTHER" id="PTHR34310:SF9">
    <property type="entry name" value="BLR5716 PROTEIN"/>
    <property type="match status" value="1"/>
</dbReference>
<accession>A0A4R8RWE1</accession>
<evidence type="ECO:0000259" key="2">
    <source>
        <dbReference type="Pfam" id="PF04248"/>
    </source>
</evidence>
<sequence>MSTPDRPHLVPGPDHPIDIEPSSTRVVVTSGDATIADTTHALRLQESTYPPVYYLPPDAVNWEVLQRTDTRTYCPYKGEASYYSVHTPEGTIEDAVWTYEDPYPAVSQIARHLAFYPDRVDITAQ</sequence>
<dbReference type="EMBL" id="PECH01000009">
    <property type="protein sequence ID" value="TDZ78505.1"/>
    <property type="molecule type" value="Genomic_DNA"/>
</dbReference>
<dbReference type="RefSeq" id="WP_134066623.1">
    <property type="nucleotide sequence ID" value="NZ_PECG01000009.1"/>
</dbReference>
<dbReference type="Proteomes" id="UP000295117">
    <property type="component" value="Unassembled WGS sequence"/>
</dbReference>
<dbReference type="InterPro" id="IPR038694">
    <property type="entry name" value="DUF427_sf"/>
</dbReference>
<dbReference type="Pfam" id="PF04248">
    <property type="entry name" value="NTP_transf_9"/>
    <property type="match status" value="1"/>
</dbReference>
<gene>
    <name evidence="3" type="ORF">DE4585_04342</name>
</gene>
<dbReference type="AlphaFoldDB" id="A0A4R8RWE1"/>
<organism evidence="3 4">
    <name type="scientific">Mycobacteroides salmoniphilum</name>
    <dbReference type="NCBI Taxonomy" id="404941"/>
    <lineage>
        <taxon>Bacteria</taxon>
        <taxon>Bacillati</taxon>
        <taxon>Actinomycetota</taxon>
        <taxon>Actinomycetes</taxon>
        <taxon>Mycobacteriales</taxon>
        <taxon>Mycobacteriaceae</taxon>
        <taxon>Mycobacteroides</taxon>
    </lineage>
</organism>
<proteinExistence type="predicted"/>
<comment type="caution">
    <text evidence="3">The sequence shown here is derived from an EMBL/GenBank/DDBJ whole genome shotgun (WGS) entry which is preliminary data.</text>
</comment>
<reference evidence="3 4" key="1">
    <citation type="journal article" date="2019" name="Sci. Rep.">
        <title>Extended insight into the Mycobacterium chelonae-abscessus complex through whole genome sequencing of Mycobacterium salmoniphilum outbreak and Mycobacterium salmoniphilum-like strains.</title>
        <authorList>
            <person name="Behra P.R.K."/>
            <person name="Das S."/>
            <person name="Pettersson B.M.F."/>
            <person name="Shirreff L."/>
            <person name="DuCote T."/>
            <person name="Jacobsson K.G."/>
            <person name="Ennis D.G."/>
            <person name="Kirsebom L.A."/>
        </authorList>
    </citation>
    <scope>NUCLEOTIDE SEQUENCE [LARGE SCALE GENOMIC DNA]</scope>
    <source>
        <strain evidence="3 4">DE 4585</strain>
    </source>
</reference>
<protein>
    <recommendedName>
        <fullName evidence="2">DUF427 domain-containing protein</fullName>
    </recommendedName>
</protein>